<dbReference type="AlphaFoldDB" id="A0A423TUH6"/>
<gene>
    <name evidence="1" type="ORF">C7M84_001172</name>
</gene>
<protein>
    <submittedName>
        <fullName evidence="1">Uncharacterized protein</fullName>
    </submittedName>
</protein>
<proteinExistence type="predicted"/>
<name>A0A423TUH6_PENVA</name>
<comment type="caution">
    <text evidence="1">The sequence shown here is derived from an EMBL/GenBank/DDBJ whole genome shotgun (WGS) entry which is preliminary data.</text>
</comment>
<accession>A0A423TUH6</accession>
<organism evidence="1 2">
    <name type="scientific">Penaeus vannamei</name>
    <name type="common">Whiteleg shrimp</name>
    <name type="synonym">Litopenaeus vannamei</name>
    <dbReference type="NCBI Taxonomy" id="6689"/>
    <lineage>
        <taxon>Eukaryota</taxon>
        <taxon>Metazoa</taxon>
        <taxon>Ecdysozoa</taxon>
        <taxon>Arthropoda</taxon>
        <taxon>Crustacea</taxon>
        <taxon>Multicrustacea</taxon>
        <taxon>Malacostraca</taxon>
        <taxon>Eumalacostraca</taxon>
        <taxon>Eucarida</taxon>
        <taxon>Decapoda</taxon>
        <taxon>Dendrobranchiata</taxon>
        <taxon>Penaeoidea</taxon>
        <taxon>Penaeidae</taxon>
        <taxon>Penaeus</taxon>
    </lineage>
</organism>
<evidence type="ECO:0000313" key="2">
    <source>
        <dbReference type="Proteomes" id="UP000283509"/>
    </source>
</evidence>
<sequence>MTGTLQDTWLVLAKRRGEFSMHWAARMPHVVSDFVGRLGANNEEMRADEVGGASHFGRETSLGASSARHQRMGLQGLPTFTSCDRGSTLTFHPVGHRALTCYTLSVSPSINPALSHSPIDLFTRRGFLRSYAAVSRVRLRCSSSGTSSLIQGCLRFFGDVFASGSFLLLGRFCFFRDVLASSGTSLLFLHPQGRLCFFKDVFASSGTLLLPQFLLLQGRLCFLRDVFASSGTSWFLQGRLGFFRDVLASFADSGTSSLLQGRFCFLRDVFASSGTDSGTFLLPQGRLCFFRDVLASDQGRFCFLRDFASSGRFRDVIAFQDAFAFSGTSLLLQGPFAASGTPWLPQNFCKPVKKSRSETAAARFCDPLQDPTRIVLHLFVCV</sequence>
<reference evidence="1 2" key="2">
    <citation type="submission" date="2019-01" db="EMBL/GenBank/DDBJ databases">
        <title>The decoding of complex shrimp genome reveals the adaptation for benthos swimmer, frequently molting mechanism and breeding impact on genome.</title>
        <authorList>
            <person name="Sun Y."/>
            <person name="Gao Y."/>
            <person name="Yu Y."/>
        </authorList>
    </citation>
    <scope>NUCLEOTIDE SEQUENCE [LARGE SCALE GENOMIC DNA]</scope>
    <source>
        <tissue evidence="1">Muscle</tissue>
    </source>
</reference>
<reference evidence="1 2" key="1">
    <citation type="submission" date="2018-04" db="EMBL/GenBank/DDBJ databases">
        <authorList>
            <person name="Zhang X."/>
            <person name="Yuan J."/>
            <person name="Li F."/>
            <person name="Xiang J."/>
        </authorList>
    </citation>
    <scope>NUCLEOTIDE SEQUENCE [LARGE SCALE GENOMIC DNA]</scope>
    <source>
        <tissue evidence="1">Muscle</tissue>
    </source>
</reference>
<keyword evidence="2" id="KW-1185">Reference proteome</keyword>
<evidence type="ECO:0000313" key="1">
    <source>
        <dbReference type="EMBL" id="ROT80123.1"/>
    </source>
</evidence>
<dbReference type="Proteomes" id="UP000283509">
    <property type="component" value="Unassembled WGS sequence"/>
</dbReference>
<dbReference type="EMBL" id="QCYY01001152">
    <property type="protein sequence ID" value="ROT80123.1"/>
    <property type="molecule type" value="Genomic_DNA"/>
</dbReference>